<keyword evidence="2" id="KW-1185">Reference proteome</keyword>
<protein>
    <recommendedName>
        <fullName evidence="3">Cytochrome P450</fullName>
    </recommendedName>
</protein>
<dbReference type="InterPro" id="IPR001128">
    <property type="entry name" value="Cyt_P450"/>
</dbReference>
<reference evidence="2" key="1">
    <citation type="journal article" date="2019" name="Int. J. Syst. Evol. Microbiol.">
        <title>The Global Catalogue of Microorganisms (GCM) 10K type strain sequencing project: providing services to taxonomists for standard genome sequencing and annotation.</title>
        <authorList>
            <consortium name="The Broad Institute Genomics Platform"/>
            <consortium name="The Broad Institute Genome Sequencing Center for Infectious Disease"/>
            <person name="Wu L."/>
            <person name="Ma J."/>
        </authorList>
    </citation>
    <scope>NUCLEOTIDE SEQUENCE [LARGE SCALE GENOMIC DNA]</scope>
    <source>
        <strain evidence="2">CGMCC 4.7683</strain>
    </source>
</reference>
<name>A0ABQ3MDJ3_9PSEU</name>
<gene>
    <name evidence="1" type="ORF">GCM10017790_83060</name>
</gene>
<dbReference type="SUPFAM" id="SSF48264">
    <property type="entry name" value="Cytochrome P450"/>
    <property type="match status" value="1"/>
</dbReference>
<dbReference type="InterPro" id="IPR036396">
    <property type="entry name" value="Cyt_P450_sf"/>
</dbReference>
<evidence type="ECO:0000313" key="1">
    <source>
        <dbReference type="EMBL" id="GHH37934.1"/>
    </source>
</evidence>
<dbReference type="Gene3D" id="1.10.630.10">
    <property type="entry name" value="Cytochrome P450"/>
    <property type="match status" value="1"/>
</dbReference>
<accession>A0ABQ3MDJ3</accession>
<sequence>MEPALLRETRGETVWGPDRTTVMVFTPYFHRDAERLPYADRFEPDIWLDGRAADNPALVPFSGGPGACPGRNVVLFTTSMLLANLVRDHDIQLLGSALTPDELPLTLDNFGLRFLLHRRAS</sequence>
<dbReference type="EMBL" id="BNAY01000016">
    <property type="protein sequence ID" value="GHH37934.1"/>
    <property type="molecule type" value="Genomic_DNA"/>
</dbReference>
<comment type="caution">
    <text evidence="1">The sequence shown here is derived from an EMBL/GenBank/DDBJ whole genome shotgun (WGS) entry which is preliminary data.</text>
</comment>
<evidence type="ECO:0008006" key="3">
    <source>
        <dbReference type="Google" id="ProtNLM"/>
    </source>
</evidence>
<evidence type="ECO:0000313" key="2">
    <source>
        <dbReference type="Proteomes" id="UP000635387"/>
    </source>
</evidence>
<organism evidence="1 2">
    <name type="scientific">Amycolatopsis oliviviridis</name>
    <dbReference type="NCBI Taxonomy" id="1471590"/>
    <lineage>
        <taxon>Bacteria</taxon>
        <taxon>Bacillati</taxon>
        <taxon>Actinomycetota</taxon>
        <taxon>Actinomycetes</taxon>
        <taxon>Pseudonocardiales</taxon>
        <taxon>Pseudonocardiaceae</taxon>
        <taxon>Amycolatopsis</taxon>
    </lineage>
</organism>
<dbReference type="Pfam" id="PF00067">
    <property type="entry name" value="p450"/>
    <property type="match status" value="1"/>
</dbReference>
<dbReference type="Proteomes" id="UP000635387">
    <property type="component" value="Unassembled WGS sequence"/>
</dbReference>
<proteinExistence type="predicted"/>